<evidence type="ECO:0000313" key="1">
    <source>
        <dbReference type="EMBL" id="CAG8648732.1"/>
    </source>
</evidence>
<accession>A0ABN7UR71</accession>
<gene>
    <name evidence="1" type="ORF">GMARGA_LOCUS9237</name>
</gene>
<organism evidence="1 2">
    <name type="scientific">Gigaspora margarita</name>
    <dbReference type="NCBI Taxonomy" id="4874"/>
    <lineage>
        <taxon>Eukaryota</taxon>
        <taxon>Fungi</taxon>
        <taxon>Fungi incertae sedis</taxon>
        <taxon>Mucoromycota</taxon>
        <taxon>Glomeromycotina</taxon>
        <taxon>Glomeromycetes</taxon>
        <taxon>Diversisporales</taxon>
        <taxon>Gigasporaceae</taxon>
        <taxon>Gigaspora</taxon>
    </lineage>
</organism>
<reference evidence="1 2" key="1">
    <citation type="submission" date="2021-06" db="EMBL/GenBank/DDBJ databases">
        <authorList>
            <person name="Kallberg Y."/>
            <person name="Tangrot J."/>
            <person name="Rosling A."/>
        </authorList>
    </citation>
    <scope>NUCLEOTIDE SEQUENCE [LARGE SCALE GENOMIC DNA]</scope>
    <source>
        <strain evidence="1 2">120-4 pot B 10/14</strain>
    </source>
</reference>
<proteinExistence type="predicted"/>
<protein>
    <submittedName>
        <fullName evidence="1">31906_t:CDS:1</fullName>
    </submittedName>
</protein>
<sequence>MVLEPTEHKINLVQQLYDDFKIINNIFDLQEEFMNKFQKFCPK</sequence>
<evidence type="ECO:0000313" key="2">
    <source>
        <dbReference type="Proteomes" id="UP000789901"/>
    </source>
</evidence>
<name>A0ABN7UR71_GIGMA</name>
<dbReference type="Proteomes" id="UP000789901">
    <property type="component" value="Unassembled WGS sequence"/>
</dbReference>
<comment type="caution">
    <text evidence="1">The sequence shown here is derived from an EMBL/GenBank/DDBJ whole genome shotgun (WGS) entry which is preliminary data.</text>
</comment>
<keyword evidence="2" id="KW-1185">Reference proteome</keyword>
<dbReference type="EMBL" id="CAJVQB010004906">
    <property type="protein sequence ID" value="CAG8648732.1"/>
    <property type="molecule type" value="Genomic_DNA"/>
</dbReference>